<name>Q2G3Y3_NOVAD</name>
<organism evidence="1 2">
    <name type="scientific">Novosphingobium aromaticivorans (strain ATCC 700278 / DSM 12444 / CCUG 56034 / CIP 105152 / NBRC 16084 / F199)</name>
    <dbReference type="NCBI Taxonomy" id="279238"/>
    <lineage>
        <taxon>Bacteria</taxon>
        <taxon>Pseudomonadati</taxon>
        <taxon>Pseudomonadota</taxon>
        <taxon>Alphaproteobacteria</taxon>
        <taxon>Sphingomonadales</taxon>
        <taxon>Sphingomonadaceae</taxon>
        <taxon>Novosphingobium</taxon>
    </lineage>
</organism>
<accession>Q2G3Y3</accession>
<dbReference type="AlphaFoldDB" id="Q2G3Y3"/>
<evidence type="ECO:0000313" key="1">
    <source>
        <dbReference type="EMBL" id="ABD27440.1"/>
    </source>
</evidence>
<protein>
    <recommendedName>
        <fullName evidence="3">Terminase small subunit protein</fullName>
    </recommendedName>
</protein>
<dbReference type="Gene3D" id="1.10.10.60">
    <property type="entry name" value="Homeodomain-like"/>
    <property type="match status" value="1"/>
</dbReference>
<proteinExistence type="predicted"/>
<dbReference type="Proteomes" id="UP000009134">
    <property type="component" value="Chromosome"/>
</dbReference>
<keyword evidence="2" id="KW-1185">Reference proteome</keyword>
<evidence type="ECO:0008006" key="3">
    <source>
        <dbReference type="Google" id="ProtNLM"/>
    </source>
</evidence>
<dbReference type="KEGG" id="nar:Saro_3005"/>
<dbReference type="HOGENOM" id="CLU_1794516_0_0_5"/>
<gene>
    <name evidence="1" type="ordered locus">Saro_3005</name>
</gene>
<dbReference type="eggNOG" id="ENOG50315WC">
    <property type="taxonomic scope" value="Bacteria"/>
</dbReference>
<dbReference type="Pfam" id="PF20901">
    <property type="entry name" value="Sf6_terminase"/>
    <property type="match status" value="1"/>
</dbReference>
<dbReference type="STRING" id="279238.Saro_3005"/>
<reference evidence="2" key="1">
    <citation type="submission" date="2006-01" db="EMBL/GenBank/DDBJ databases">
        <title>Complete sequence of Novosphingobium aromaticivorans DSM 12444.</title>
        <authorList>
            <consortium name="US DOE Joint Genome Institute"/>
            <person name="Copeland A."/>
            <person name="Lucas S."/>
            <person name="Lapidus A."/>
            <person name="Barry K."/>
            <person name="Detter J.C."/>
            <person name="Glavina T."/>
            <person name="Hammon N."/>
            <person name="Israni S."/>
            <person name="Pitluck S."/>
            <person name="Chain P."/>
            <person name="Malfatti S."/>
            <person name="Shin M."/>
            <person name="Vergez L."/>
            <person name="Schmutz J."/>
            <person name="Larimer F."/>
            <person name="Land M."/>
            <person name="Kyrpides N."/>
            <person name="Ivanova N."/>
            <person name="Fredrickson J."/>
            <person name="Balkwill D."/>
            <person name="Romine M.F."/>
            <person name="Richardson P."/>
        </authorList>
    </citation>
    <scope>NUCLEOTIDE SEQUENCE [LARGE SCALE GENOMIC DNA]</scope>
    <source>
        <strain evidence="2">ATCC 700278 / DSM 12444 / CCUG 56034 / CIP 105152 / NBRC 16084 / F199</strain>
    </source>
</reference>
<dbReference type="InterPro" id="IPR048683">
    <property type="entry name" value="Sf6_terminase"/>
</dbReference>
<evidence type="ECO:0000313" key="2">
    <source>
        <dbReference type="Proteomes" id="UP000009134"/>
    </source>
</evidence>
<sequence>MGRPSLKTDEVVEEIIERLSHGEPLARICRDAHLPSFRTVLRWEEEDEAFRHLSARARSYGTDYIADDCMDIADNPEIEPADKRIRIDTRLRLIGKWNARKYGEKQLLGSDPENPLPTPAVLDASKLSTEALREVLAAKGEGNG</sequence>
<dbReference type="EMBL" id="CP000248">
    <property type="protein sequence ID" value="ABD27440.1"/>
    <property type="molecule type" value="Genomic_DNA"/>
</dbReference>